<gene>
    <name evidence="2" type="ORF">INT45_011916</name>
</gene>
<dbReference type="Proteomes" id="UP000646827">
    <property type="component" value="Unassembled WGS sequence"/>
</dbReference>
<evidence type="ECO:0000313" key="3">
    <source>
        <dbReference type="Proteomes" id="UP000646827"/>
    </source>
</evidence>
<evidence type="ECO:0000313" key="2">
    <source>
        <dbReference type="EMBL" id="KAG2217133.1"/>
    </source>
</evidence>
<evidence type="ECO:0000256" key="1">
    <source>
        <dbReference type="SAM" id="MobiDB-lite"/>
    </source>
</evidence>
<dbReference type="AlphaFoldDB" id="A0A8H7VHY3"/>
<name>A0A8H7VHY3_9FUNG</name>
<protein>
    <submittedName>
        <fullName evidence="2">Uncharacterized protein</fullName>
    </submittedName>
</protein>
<organism evidence="2 3">
    <name type="scientific">Circinella minor</name>
    <dbReference type="NCBI Taxonomy" id="1195481"/>
    <lineage>
        <taxon>Eukaryota</taxon>
        <taxon>Fungi</taxon>
        <taxon>Fungi incertae sedis</taxon>
        <taxon>Mucoromycota</taxon>
        <taxon>Mucoromycotina</taxon>
        <taxon>Mucoromycetes</taxon>
        <taxon>Mucorales</taxon>
        <taxon>Lichtheimiaceae</taxon>
        <taxon>Circinella</taxon>
    </lineage>
</organism>
<feature type="compositionally biased region" description="Basic and acidic residues" evidence="1">
    <location>
        <begin position="26"/>
        <end position="37"/>
    </location>
</feature>
<accession>A0A8H7VHY3</accession>
<proteinExistence type="predicted"/>
<feature type="region of interest" description="Disordered" evidence="1">
    <location>
        <begin position="26"/>
        <end position="48"/>
    </location>
</feature>
<reference evidence="2 3" key="1">
    <citation type="submission" date="2020-12" db="EMBL/GenBank/DDBJ databases">
        <title>Metabolic potential, ecology and presence of endohyphal bacteria is reflected in genomic diversity of Mucoromycotina.</title>
        <authorList>
            <person name="Muszewska A."/>
            <person name="Okrasinska A."/>
            <person name="Steczkiewicz K."/>
            <person name="Drgas O."/>
            <person name="Orlowska M."/>
            <person name="Perlinska-Lenart U."/>
            <person name="Aleksandrzak-Piekarczyk T."/>
            <person name="Szatraj K."/>
            <person name="Zielenkiewicz U."/>
            <person name="Pilsyk S."/>
            <person name="Malc E."/>
            <person name="Mieczkowski P."/>
            <person name="Kruszewska J.S."/>
            <person name="Biernat P."/>
            <person name="Pawlowska J."/>
        </authorList>
    </citation>
    <scope>NUCLEOTIDE SEQUENCE [LARGE SCALE GENOMIC DNA]</scope>
    <source>
        <strain evidence="2 3">CBS 142.35</strain>
    </source>
</reference>
<comment type="caution">
    <text evidence="2">The sequence shown here is derived from an EMBL/GenBank/DDBJ whole genome shotgun (WGS) entry which is preliminary data.</text>
</comment>
<dbReference type="OrthoDB" id="2264193at2759"/>
<dbReference type="EMBL" id="JAEPRB010000325">
    <property type="protein sequence ID" value="KAG2217133.1"/>
    <property type="molecule type" value="Genomic_DNA"/>
</dbReference>
<keyword evidence="3" id="KW-1185">Reference proteome</keyword>
<sequence length="112" mass="12808">MKAVRFNTEDLETIVPTYSDVDYDRGSFSDQFQKKESPSSTPQQKQHYIKQGLFQQQQQSKNTFNKKSITTNRRPFITPLDLSGVPNACRRAPAPIGHQVLVVRKVSSLMIH</sequence>